<evidence type="ECO:0008006" key="3">
    <source>
        <dbReference type="Google" id="ProtNLM"/>
    </source>
</evidence>
<organism evidence="1 2">
    <name type="scientific">Euphydryas editha</name>
    <name type="common">Edith's checkerspot</name>
    <dbReference type="NCBI Taxonomy" id="104508"/>
    <lineage>
        <taxon>Eukaryota</taxon>
        <taxon>Metazoa</taxon>
        <taxon>Ecdysozoa</taxon>
        <taxon>Arthropoda</taxon>
        <taxon>Hexapoda</taxon>
        <taxon>Insecta</taxon>
        <taxon>Pterygota</taxon>
        <taxon>Neoptera</taxon>
        <taxon>Endopterygota</taxon>
        <taxon>Lepidoptera</taxon>
        <taxon>Glossata</taxon>
        <taxon>Ditrysia</taxon>
        <taxon>Papilionoidea</taxon>
        <taxon>Nymphalidae</taxon>
        <taxon>Nymphalinae</taxon>
        <taxon>Euphydryas</taxon>
    </lineage>
</organism>
<sequence length="86" mass="9224">MSDAPASQTPAPLSERQLSSFLEMFAKAQAESNRELVQSLLATSPVNVAPLSSSSLATVKHGNFARCTARFNGACRDWRPTWGASL</sequence>
<gene>
    <name evidence="1" type="ORF">EEDITHA_LOCUS18279</name>
</gene>
<accession>A0AAU9UZ01</accession>
<reference evidence="1" key="1">
    <citation type="submission" date="2022-03" db="EMBL/GenBank/DDBJ databases">
        <authorList>
            <person name="Tunstrom K."/>
        </authorList>
    </citation>
    <scope>NUCLEOTIDE SEQUENCE</scope>
</reference>
<evidence type="ECO:0000313" key="1">
    <source>
        <dbReference type="EMBL" id="CAH2103814.1"/>
    </source>
</evidence>
<dbReference type="AlphaFoldDB" id="A0AAU9UZ01"/>
<dbReference type="EMBL" id="CAKOGL010000026">
    <property type="protein sequence ID" value="CAH2103814.1"/>
    <property type="molecule type" value="Genomic_DNA"/>
</dbReference>
<protein>
    <recommendedName>
        <fullName evidence="3">Basal-body rod modification protein FlgD</fullName>
    </recommendedName>
</protein>
<dbReference type="Proteomes" id="UP001153954">
    <property type="component" value="Unassembled WGS sequence"/>
</dbReference>
<comment type="caution">
    <text evidence="1">The sequence shown here is derived from an EMBL/GenBank/DDBJ whole genome shotgun (WGS) entry which is preliminary data.</text>
</comment>
<name>A0AAU9UZ01_EUPED</name>
<keyword evidence="2" id="KW-1185">Reference proteome</keyword>
<proteinExistence type="predicted"/>
<evidence type="ECO:0000313" key="2">
    <source>
        <dbReference type="Proteomes" id="UP001153954"/>
    </source>
</evidence>